<feature type="signal peptide" evidence="2">
    <location>
        <begin position="1"/>
        <end position="20"/>
    </location>
</feature>
<feature type="chain" id="PRO_5038205104" description="Outer membrane lipoprotein Blc" evidence="2">
    <location>
        <begin position="21"/>
        <end position="179"/>
    </location>
</feature>
<comment type="function">
    <text evidence="2">Involved in the storage or transport of lipids necessary for membrane maintenance under stressful conditions. Displays a binding preference for lysophospholipids.</text>
</comment>
<dbReference type="AlphaFoldDB" id="A0A969WCI3"/>
<protein>
    <recommendedName>
        <fullName evidence="2">Outer membrane lipoprotein Blc</fullName>
    </recommendedName>
</protein>
<dbReference type="GO" id="GO:0006950">
    <property type="term" value="P:response to stress"/>
    <property type="evidence" value="ECO:0007669"/>
    <property type="project" value="UniProtKB-ARBA"/>
</dbReference>
<keyword evidence="5" id="KW-1185">Reference proteome</keyword>
<sequence length="179" mass="20078">MTTRRAAAITVLLSTLAACATTAQPPIETVPKVELSRYVGDWYVIANIPPGIEKPACNSIEHYELADDGSIATTFTYHKKRPDGPLKTLHSTAYVDDHDSNARWGVQFIWPFRAQYLIAWLADDYSQVIVARDKRDYVWYMARTPSVSDADMKAAEARIAAMGYDITQLHHVPQVWPAP</sequence>
<dbReference type="PROSITE" id="PS00213">
    <property type="entry name" value="LIPOCALIN"/>
    <property type="match status" value="1"/>
</dbReference>
<dbReference type="PROSITE" id="PS51257">
    <property type="entry name" value="PROKAR_LIPOPROTEIN"/>
    <property type="match status" value="1"/>
</dbReference>
<organism evidence="4 5">
    <name type="scientific">Solimonas marina</name>
    <dbReference type="NCBI Taxonomy" id="2714601"/>
    <lineage>
        <taxon>Bacteria</taxon>
        <taxon>Pseudomonadati</taxon>
        <taxon>Pseudomonadota</taxon>
        <taxon>Gammaproteobacteria</taxon>
        <taxon>Nevskiales</taxon>
        <taxon>Nevskiaceae</taxon>
        <taxon>Solimonas</taxon>
    </lineage>
</organism>
<dbReference type="PIRSF" id="PIRSF036893">
    <property type="entry name" value="Lipocalin_ApoD"/>
    <property type="match status" value="1"/>
</dbReference>
<comment type="subunit">
    <text evidence="2">Homodimer.</text>
</comment>
<evidence type="ECO:0000256" key="2">
    <source>
        <dbReference type="PIRNR" id="PIRNR036893"/>
    </source>
</evidence>
<dbReference type="GO" id="GO:0009279">
    <property type="term" value="C:cell outer membrane"/>
    <property type="evidence" value="ECO:0007669"/>
    <property type="project" value="UniProtKB-SubCell"/>
</dbReference>
<dbReference type="PRINTS" id="PR01171">
    <property type="entry name" value="BCTLIPOCALIN"/>
</dbReference>
<dbReference type="Gene3D" id="2.40.128.20">
    <property type="match status" value="1"/>
</dbReference>
<keyword evidence="2" id="KW-0998">Cell outer membrane</keyword>
<dbReference type="PANTHER" id="PTHR10612:SF34">
    <property type="entry name" value="APOLIPOPROTEIN D"/>
    <property type="match status" value="1"/>
</dbReference>
<gene>
    <name evidence="4" type="ORF">G7Y82_15330</name>
</gene>
<comment type="similarity">
    <text evidence="1 2">Belongs to the calycin superfamily. Lipocalin family.</text>
</comment>
<keyword evidence="2" id="KW-0446">Lipid-binding</keyword>
<dbReference type="InterPro" id="IPR022271">
    <property type="entry name" value="Lipocalin_ApoD"/>
</dbReference>
<dbReference type="InterPro" id="IPR047202">
    <property type="entry name" value="Lipocalin_Blc-like_dom"/>
</dbReference>
<evidence type="ECO:0000256" key="1">
    <source>
        <dbReference type="ARBA" id="ARBA00006889"/>
    </source>
</evidence>
<dbReference type="Pfam" id="PF08212">
    <property type="entry name" value="Lipocalin_2"/>
    <property type="match status" value="1"/>
</dbReference>
<dbReference type="InterPro" id="IPR002446">
    <property type="entry name" value="Lipocalin_bac"/>
</dbReference>
<reference evidence="4" key="1">
    <citation type="submission" date="2020-03" db="EMBL/GenBank/DDBJ databases">
        <title>Solimonas marina sp. nov., isolated from deep seawater of the Pacific Ocean.</title>
        <authorList>
            <person name="Liu X."/>
            <person name="Lai Q."/>
            <person name="Sun F."/>
            <person name="Gai Y."/>
            <person name="Li G."/>
            <person name="Shao Z."/>
        </authorList>
    </citation>
    <scope>NUCLEOTIDE SEQUENCE</scope>
    <source>
        <strain evidence="4">C16B3</strain>
    </source>
</reference>
<evidence type="ECO:0000313" key="4">
    <source>
        <dbReference type="EMBL" id="NKF23689.1"/>
    </source>
</evidence>
<evidence type="ECO:0000259" key="3">
    <source>
        <dbReference type="Pfam" id="PF08212"/>
    </source>
</evidence>
<dbReference type="InterPro" id="IPR012674">
    <property type="entry name" value="Calycin"/>
</dbReference>
<proteinExistence type="inferred from homology"/>
<name>A0A969WCI3_9GAMM</name>
<dbReference type="CDD" id="cd19438">
    <property type="entry name" value="lipocalin_Blc-like"/>
    <property type="match status" value="1"/>
</dbReference>
<dbReference type="EMBL" id="JAAVXB010000009">
    <property type="protein sequence ID" value="NKF23689.1"/>
    <property type="molecule type" value="Genomic_DNA"/>
</dbReference>
<dbReference type="SUPFAM" id="SSF50814">
    <property type="entry name" value="Lipocalins"/>
    <property type="match status" value="1"/>
</dbReference>
<feature type="domain" description="Lipocalin/cytosolic fatty-acid binding" evidence="3">
    <location>
        <begin position="33"/>
        <end position="174"/>
    </location>
</feature>
<comment type="subcellular location">
    <subcellularLocation>
        <location evidence="2">Cell outer membrane</location>
    </subcellularLocation>
</comment>
<evidence type="ECO:0000313" key="5">
    <source>
        <dbReference type="Proteomes" id="UP000653472"/>
    </source>
</evidence>
<dbReference type="GO" id="GO:0008289">
    <property type="term" value="F:lipid binding"/>
    <property type="evidence" value="ECO:0007669"/>
    <property type="project" value="UniProtKB-UniRule"/>
</dbReference>
<keyword evidence="2" id="KW-0472">Membrane</keyword>
<dbReference type="PANTHER" id="PTHR10612">
    <property type="entry name" value="APOLIPOPROTEIN D"/>
    <property type="match status" value="1"/>
</dbReference>
<keyword evidence="2" id="KW-0732">Signal</keyword>
<dbReference type="InterPro" id="IPR000566">
    <property type="entry name" value="Lipocln_cytosolic_FA-bd_dom"/>
</dbReference>
<keyword evidence="2" id="KW-0449">Lipoprotein</keyword>
<accession>A0A969WCI3</accession>
<dbReference type="InterPro" id="IPR022272">
    <property type="entry name" value="Lipocalin_CS"/>
</dbReference>
<comment type="caution">
    <text evidence="4">The sequence shown here is derived from an EMBL/GenBank/DDBJ whole genome shotgun (WGS) entry which is preliminary data.</text>
</comment>
<dbReference type="RefSeq" id="WP_168149015.1">
    <property type="nucleotide sequence ID" value="NZ_JAAVXB010000009.1"/>
</dbReference>
<dbReference type="Proteomes" id="UP000653472">
    <property type="component" value="Unassembled WGS sequence"/>
</dbReference>